<dbReference type="EMBL" id="JBHTJP010000035">
    <property type="protein sequence ID" value="MFD0977418.1"/>
    <property type="molecule type" value="Genomic_DNA"/>
</dbReference>
<gene>
    <name evidence="8" type="ORF">ACFQ1G_11500</name>
</gene>
<keyword evidence="9" id="KW-1185">Reference proteome</keyword>
<evidence type="ECO:0000256" key="5">
    <source>
        <dbReference type="SAM" id="SignalP"/>
    </source>
</evidence>
<feature type="domain" description="Peptidase S9 prolyl oligopeptidase catalytic" evidence="6">
    <location>
        <begin position="508"/>
        <end position="719"/>
    </location>
</feature>
<dbReference type="PANTHER" id="PTHR11757">
    <property type="entry name" value="PROTEASE FAMILY S9A OLIGOPEPTIDASE"/>
    <property type="match status" value="1"/>
</dbReference>
<evidence type="ECO:0000256" key="2">
    <source>
        <dbReference type="ARBA" id="ARBA00022670"/>
    </source>
</evidence>
<dbReference type="InterPro" id="IPR023302">
    <property type="entry name" value="Pept_S9A_N"/>
</dbReference>
<keyword evidence="3" id="KW-0378">Hydrolase</keyword>
<dbReference type="InterPro" id="IPR002471">
    <property type="entry name" value="Pept_S9_AS"/>
</dbReference>
<dbReference type="Pfam" id="PF00326">
    <property type="entry name" value="Peptidase_S9"/>
    <property type="match status" value="1"/>
</dbReference>
<feature type="domain" description="Peptidase S9A N-terminal" evidence="7">
    <location>
        <begin position="39"/>
        <end position="448"/>
    </location>
</feature>
<accession>A0ABW3IJF0</accession>
<protein>
    <submittedName>
        <fullName evidence="8">S9 family peptidase</fullName>
    </submittedName>
</protein>
<dbReference type="Gene3D" id="3.40.50.1820">
    <property type="entry name" value="alpha/beta hydrolase"/>
    <property type="match status" value="1"/>
</dbReference>
<evidence type="ECO:0000256" key="1">
    <source>
        <dbReference type="ARBA" id="ARBA00005228"/>
    </source>
</evidence>
<dbReference type="Pfam" id="PF02897">
    <property type="entry name" value="Peptidase_S9_N"/>
    <property type="match status" value="1"/>
</dbReference>
<evidence type="ECO:0000259" key="6">
    <source>
        <dbReference type="Pfam" id="PF00326"/>
    </source>
</evidence>
<dbReference type="PROSITE" id="PS00708">
    <property type="entry name" value="PRO_ENDOPEP_SER"/>
    <property type="match status" value="1"/>
</dbReference>
<reference evidence="9" key="1">
    <citation type="journal article" date="2019" name="Int. J. Syst. Evol. Microbiol.">
        <title>The Global Catalogue of Microorganisms (GCM) 10K type strain sequencing project: providing services to taxonomists for standard genome sequencing and annotation.</title>
        <authorList>
            <consortium name="The Broad Institute Genomics Platform"/>
            <consortium name="The Broad Institute Genome Sequencing Center for Infectious Disease"/>
            <person name="Wu L."/>
            <person name="Ma J."/>
        </authorList>
    </citation>
    <scope>NUCLEOTIDE SEQUENCE [LARGE SCALE GENOMIC DNA]</scope>
    <source>
        <strain evidence="9">CCUG 60898</strain>
    </source>
</reference>
<proteinExistence type="inferred from homology"/>
<evidence type="ECO:0000313" key="9">
    <source>
        <dbReference type="Proteomes" id="UP001597100"/>
    </source>
</evidence>
<dbReference type="InterPro" id="IPR001375">
    <property type="entry name" value="Peptidase_S9_cat"/>
</dbReference>
<dbReference type="InterPro" id="IPR051543">
    <property type="entry name" value="Serine_Peptidase_S9A"/>
</dbReference>
<comment type="similarity">
    <text evidence="1">Belongs to the peptidase S9A family.</text>
</comment>
<feature type="chain" id="PRO_5046282118" evidence="5">
    <location>
        <begin position="22"/>
        <end position="734"/>
    </location>
</feature>
<sequence length="734" mass="84532">MHKFLYGVVCMFFVTASPAWAQIQQQDLVKASAYPEAPDAMQKDSTLTIHGDSRTDPYFWMRLTDEQKMAEKPDAQTQKVLDYLNAENAYTKTVMKDTDSLQKNLYEEIVGRIKQTDESVPYFKNGYWYYTRYEEGKEYPVYARKMGTMEADEQILLNVNELAEGHAYFSVNGLEVSPDNKLLAFGTDTLSRRVYHIQFKNLETGEILPDKLDNSTGGGAWANDNKTFFYTTKNPVSLLPEKIYRHTLGQNAEQDKLVYEEKDPSFYIGVSKSKSDEYIIIWNGSTVSNDYYILDAENPMREFRQFASRERNHEYSIEHFKDKFYVVTNWNAKNFRLMETPENATSKENWKEVIPHREKVLLSGIEVFNDYLVVSERSDALTQLRIMNQDNEEEHYLEFDEPAYVAYTSVNPEFNTDKLRYVYSSLTTPMSTIEYDTESREKKVLKQQEVVGGHTPKEYTTERVFAEARDGSKIPLTLVYKKTTELGADTPTLLYAYGSYGSSIDPWFRSDRLSLLDRGFIFAIAHIRGGQEMGRQWYEDGKMFKKKNTFKDFIDAAEFLIENNYTSAEHMYAMGGSAGGLLMGAVVNMAPEKFNGVIASVPFVDVVSTMLDESIPLTTNEFDEWGNPKNKDSYEYMLSYSPYDNVTEQNYPHMLVTTGLFDSQVQYWEPAKWVAKLRDKKTDDNLLLLRTNMEAGHGGASGRFERFKEIALEYAFLLKLENMIQTESVSAGSN</sequence>
<dbReference type="SUPFAM" id="SSF53474">
    <property type="entry name" value="alpha/beta-Hydrolases"/>
    <property type="match status" value="1"/>
</dbReference>
<dbReference type="SUPFAM" id="SSF50993">
    <property type="entry name" value="Peptidase/esterase 'gauge' domain"/>
    <property type="match status" value="1"/>
</dbReference>
<evidence type="ECO:0000313" key="8">
    <source>
        <dbReference type="EMBL" id="MFD0977418.1"/>
    </source>
</evidence>
<name>A0ABW3IJF0_9FLAO</name>
<dbReference type="Gene3D" id="2.130.10.120">
    <property type="entry name" value="Prolyl oligopeptidase, N-terminal domain"/>
    <property type="match status" value="1"/>
</dbReference>
<evidence type="ECO:0000259" key="7">
    <source>
        <dbReference type="Pfam" id="PF02897"/>
    </source>
</evidence>
<evidence type="ECO:0000256" key="4">
    <source>
        <dbReference type="ARBA" id="ARBA00022825"/>
    </source>
</evidence>
<feature type="signal peptide" evidence="5">
    <location>
        <begin position="1"/>
        <end position="21"/>
    </location>
</feature>
<dbReference type="PRINTS" id="PR00862">
    <property type="entry name" value="PROLIGOPTASE"/>
</dbReference>
<dbReference type="PANTHER" id="PTHR11757:SF19">
    <property type="entry name" value="PROLYL ENDOPEPTIDASE-LIKE"/>
    <property type="match status" value="1"/>
</dbReference>
<comment type="caution">
    <text evidence="8">The sequence shown here is derived from an EMBL/GenBank/DDBJ whole genome shotgun (WGS) entry which is preliminary data.</text>
</comment>
<keyword evidence="4" id="KW-0720">Serine protease</keyword>
<dbReference type="InterPro" id="IPR029058">
    <property type="entry name" value="AB_hydrolase_fold"/>
</dbReference>
<organism evidence="8 9">
    <name type="scientific">Salinimicrobium gaetbulicola</name>
    <dbReference type="NCBI Taxonomy" id="999702"/>
    <lineage>
        <taxon>Bacteria</taxon>
        <taxon>Pseudomonadati</taxon>
        <taxon>Bacteroidota</taxon>
        <taxon>Flavobacteriia</taxon>
        <taxon>Flavobacteriales</taxon>
        <taxon>Flavobacteriaceae</taxon>
        <taxon>Salinimicrobium</taxon>
    </lineage>
</organism>
<evidence type="ECO:0000256" key="3">
    <source>
        <dbReference type="ARBA" id="ARBA00022801"/>
    </source>
</evidence>
<keyword evidence="2" id="KW-0645">Protease</keyword>
<dbReference type="RefSeq" id="WP_380739687.1">
    <property type="nucleotide sequence ID" value="NZ_JBHTJP010000035.1"/>
</dbReference>
<dbReference type="Proteomes" id="UP001597100">
    <property type="component" value="Unassembled WGS sequence"/>
</dbReference>
<keyword evidence="5" id="KW-0732">Signal</keyword>
<dbReference type="InterPro" id="IPR002470">
    <property type="entry name" value="Peptidase_S9A"/>
</dbReference>